<dbReference type="RefSeq" id="WP_217666713.1">
    <property type="nucleotide sequence ID" value="NZ_JAHRID010000001.1"/>
</dbReference>
<protein>
    <submittedName>
        <fullName evidence="1">UDP-2,4-diacetamido-2,4, 6-trideoxy-beta-L-altropyranose hydrolase</fullName>
        <ecNumber evidence="1">3.6.1.57</ecNumber>
    </submittedName>
</protein>
<dbReference type="GO" id="GO:0016787">
    <property type="term" value="F:hydrolase activity"/>
    <property type="evidence" value="ECO:0007669"/>
    <property type="project" value="UniProtKB-KW"/>
</dbReference>
<evidence type="ECO:0000313" key="2">
    <source>
        <dbReference type="Proteomes" id="UP000704611"/>
    </source>
</evidence>
<dbReference type="InterPro" id="IPR020023">
    <property type="entry name" value="PseG"/>
</dbReference>
<reference evidence="1 2" key="1">
    <citation type="submission" date="2021-06" db="EMBL/GenBank/DDBJ databases">
        <title>Rheinheimera indica sp. nov., isolated from deep-sea sediment.</title>
        <authorList>
            <person name="Wang Z."/>
            <person name="Zhang X.-Y."/>
        </authorList>
    </citation>
    <scope>NUCLEOTIDE SEQUENCE [LARGE SCALE GENOMIC DNA]</scope>
    <source>
        <strain evidence="1 2">SM2107</strain>
    </source>
</reference>
<sequence length="349" mass="38473">MNVVFRCDASVEIGSGHVMRCLTLANALATSLTTTANIHFICRAEPGHLASLIEQHGYQISLLSAASSITEVSDARQSLSVIDEDCQLLIVDHYRLAAEYSQQLRQRCHKIMVIDDLANRRHDCDILLDQNFLPDAESRYQQLVSEQCLQLLGPRYVLLREEFYQRQTPLFSERQNRLLVFFGGADPFNLTKMAVQALSELKFPDLTADIVIGATHPLRSELEHSCAVLPGVSLHVQCNYMARLMYQARLMLGAGGASHWERCKCALPALVVTVAENQQATTAYLARLGACVWLGQAAEMSAGYFAEQLRYYLTQPALLNGISAQAATLMPATGGTQAVVSAIKTLVRG</sequence>
<proteinExistence type="predicted"/>
<evidence type="ECO:0000313" key="1">
    <source>
        <dbReference type="EMBL" id="MBV2127866.1"/>
    </source>
</evidence>
<keyword evidence="2" id="KW-1185">Reference proteome</keyword>
<name>A0ABS6MGB8_9GAMM</name>
<comment type="caution">
    <text evidence="1">The sequence shown here is derived from an EMBL/GenBank/DDBJ whole genome shotgun (WGS) entry which is preliminary data.</text>
</comment>
<dbReference type="EC" id="3.6.1.57" evidence="1"/>
<dbReference type="EMBL" id="JAHRID010000001">
    <property type="protein sequence ID" value="MBV2127866.1"/>
    <property type="molecule type" value="Genomic_DNA"/>
</dbReference>
<accession>A0ABS6MGB8</accession>
<dbReference type="Proteomes" id="UP000704611">
    <property type="component" value="Unassembled WGS sequence"/>
</dbReference>
<gene>
    <name evidence="1" type="primary">pseG</name>
    <name evidence="1" type="ORF">KQY15_01980</name>
</gene>
<dbReference type="NCBIfam" id="TIGR03590">
    <property type="entry name" value="PseG"/>
    <property type="match status" value="1"/>
</dbReference>
<organism evidence="1 2">
    <name type="scientific">Arsukibacterium indicum</name>
    <dbReference type="NCBI Taxonomy" id="2848612"/>
    <lineage>
        <taxon>Bacteria</taxon>
        <taxon>Pseudomonadati</taxon>
        <taxon>Pseudomonadota</taxon>
        <taxon>Gammaproteobacteria</taxon>
        <taxon>Chromatiales</taxon>
        <taxon>Chromatiaceae</taxon>
        <taxon>Arsukibacterium</taxon>
    </lineage>
</organism>
<keyword evidence="1" id="KW-0378">Hydrolase</keyword>